<feature type="compositionally biased region" description="Pro residues" evidence="1">
    <location>
        <begin position="126"/>
        <end position="140"/>
    </location>
</feature>
<sequence>MVRATETIDSAINWSGDRDNKRATVLRSARINHNCVLPEQHTDQTKRTSAASPLSRGKKIIQNTCFEIKGVYLCLKLHCQSHTPPQRTPPTSLARSRLHYLSTYFPTRVQKTTFSPEQMRKHLTRPPQPASLRPLPPTSPPHANFPVEAAFVAAAGIEKALPSPTPYPLVGLLRNETFNRNLSWTECTKG</sequence>
<proteinExistence type="predicted"/>
<dbReference type="AlphaFoldDB" id="A0AAV4UX68"/>
<dbReference type="EMBL" id="BPLQ01012086">
    <property type="protein sequence ID" value="GIY62412.1"/>
    <property type="molecule type" value="Genomic_DNA"/>
</dbReference>
<organism evidence="2 3">
    <name type="scientific">Caerostris darwini</name>
    <dbReference type="NCBI Taxonomy" id="1538125"/>
    <lineage>
        <taxon>Eukaryota</taxon>
        <taxon>Metazoa</taxon>
        <taxon>Ecdysozoa</taxon>
        <taxon>Arthropoda</taxon>
        <taxon>Chelicerata</taxon>
        <taxon>Arachnida</taxon>
        <taxon>Araneae</taxon>
        <taxon>Araneomorphae</taxon>
        <taxon>Entelegynae</taxon>
        <taxon>Araneoidea</taxon>
        <taxon>Araneidae</taxon>
        <taxon>Caerostris</taxon>
    </lineage>
</organism>
<evidence type="ECO:0000313" key="3">
    <source>
        <dbReference type="Proteomes" id="UP001054837"/>
    </source>
</evidence>
<evidence type="ECO:0000313" key="2">
    <source>
        <dbReference type="EMBL" id="GIY62412.1"/>
    </source>
</evidence>
<evidence type="ECO:0000256" key="1">
    <source>
        <dbReference type="SAM" id="MobiDB-lite"/>
    </source>
</evidence>
<feature type="region of interest" description="Disordered" evidence="1">
    <location>
        <begin position="117"/>
        <end position="140"/>
    </location>
</feature>
<reference evidence="2 3" key="1">
    <citation type="submission" date="2021-06" db="EMBL/GenBank/DDBJ databases">
        <title>Caerostris darwini draft genome.</title>
        <authorList>
            <person name="Kono N."/>
            <person name="Arakawa K."/>
        </authorList>
    </citation>
    <scope>NUCLEOTIDE SEQUENCE [LARGE SCALE GENOMIC DNA]</scope>
</reference>
<gene>
    <name evidence="2" type="ORF">CDAR_50451</name>
</gene>
<accession>A0AAV4UX68</accession>
<name>A0AAV4UX68_9ARAC</name>
<dbReference type="Proteomes" id="UP001054837">
    <property type="component" value="Unassembled WGS sequence"/>
</dbReference>
<protein>
    <submittedName>
        <fullName evidence="2">Uncharacterized protein</fullName>
    </submittedName>
</protein>
<comment type="caution">
    <text evidence="2">The sequence shown here is derived from an EMBL/GenBank/DDBJ whole genome shotgun (WGS) entry which is preliminary data.</text>
</comment>
<keyword evidence="3" id="KW-1185">Reference proteome</keyword>